<name>A0A2H0TP83_9BACT</name>
<dbReference type="Proteomes" id="UP000230154">
    <property type="component" value="Unassembled WGS sequence"/>
</dbReference>
<evidence type="ECO:0000256" key="1">
    <source>
        <dbReference type="SAM" id="Phobius"/>
    </source>
</evidence>
<keyword evidence="1" id="KW-0812">Transmembrane</keyword>
<gene>
    <name evidence="2" type="ORF">COU35_05065</name>
</gene>
<proteinExistence type="predicted"/>
<sequence length="113" mass="12666">MFRKTLTFMWGVLVFSFIMVSTMFPFIYAMDNLLGTRPVSFWLGIGSLSIFCMGAVGLPFEDMPASSGKEDLRLSLPTGRLRGLVRVLPPVVWCIGCFKILRGILKLISESIR</sequence>
<evidence type="ECO:0000313" key="2">
    <source>
        <dbReference type="EMBL" id="PIR73952.1"/>
    </source>
</evidence>
<feature type="transmembrane region" description="Helical" evidence="1">
    <location>
        <begin position="41"/>
        <end position="60"/>
    </location>
</feature>
<organism evidence="2 3">
    <name type="scientific">Candidatus Magasanikbacteria bacterium CG10_big_fil_rev_8_21_14_0_10_47_10</name>
    <dbReference type="NCBI Taxonomy" id="1974652"/>
    <lineage>
        <taxon>Bacteria</taxon>
        <taxon>Candidatus Magasanikiibacteriota</taxon>
    </lineage>
</organism>
<feature type="transmembrane region" description="Helical" evidence="1">
    <location>
        <begin position="7"/>
        <end position="29"/>
    </location>
</feature>
<dbReference type="AlphaFoldDB" id="A0A2H0TP83"/>
<accession>A0A2H0TP83</accession>
<evidence type="ECO:0000313" key="3">
    <source>
        <dbReference type="Proteomes" id="UP000230154"/>
    </source>
</evidence>
<keyword evidence="1" id="KW-1133">Transmembrane helix</keyword>
<comment type="caution">
    <text evidence="2">The sequence shown here is derived from an EMBL/GenBank/DDBJ whole genome shotgun (WGS) entry which is preliminary data.</text>
</comment>
<dbReference type="EMBL" id="PFCB01000034">
    <property type="protein sequence ID" value="PIR73952.1"/>
    <property type="molecule type" value="Genomic_DNA"/>
</dbReference>
<reference evidence="3" key="1">
    <citation type="submission" date="2017-09" db="EMBL/GenBank/DDBJ databases">
        <title>Depth-based differentiation of microbial function through sediment-hosted aquifers and enrichment of novel symbionts in the deep terrestrial subsurface.</title>
        <authorList>
            <person name="Probst A.J."/>
            <person name="Ladd B."/>
            <person name="Jarett J.K."/>
            <person name="Geller-Mcgrath D.E."/>
            <person name="Sieber C.M.K."/>
            <person name="Emerson J.B."/>
            <person name="Anantharaman K."/>
            <person name="Thomas B.C."/>
            <person name="Malmstrom R."/>
            <person name="Stieglmeier M."/>
            <person name="Klingl A."/>
            <person name="Woyke T."/>
            <person name="Ryan C.M."/>
            <person name="Banfield J.F."/>
        </authorList>
    </citation>
    <scope>NUCLEOTIDE SEQUENCE [LARGE SCALE GENOMIC DNA]</scope>
</reference>
<protein>
    <submittedName>
        <fullName evidence="2">Uncharacterized protein</fullName>
    </submittedName>
</protein>
<keyword evidence="1" id="KW-0472">Membrane</keyword>